<dbReference type="Gene3D" id="3.40.50.10860">
    <property type="entry name" value="Leucine Dehydrogenase, chain A, domain 1"/>
    <property type="match status" value="1"/>
</dbReference>
<name>A0ABN2PXN7_9ACTN</name>
<feature type="domain" description="Tetrahydrofolate dehydrogenase/cyclohydrolase catalytic" evidence="12">
    <location>
        <begin position="56"/>
        <end position="130"/>
    </location>
</feature>
<feature type="region of interest" description="Disordered" evidence="11">
    <location>
        <begin position="309"/>
        <end position="333"/>
    </location>
</feature>
<keyword evidence="15" id="KW-1185">Reference proteome</keyword>
<dbReference type="SUPFAM" id="SSF53223">
    <property type="entry name" value="Aminoacid dehydrogenase-like, N-terminal domain"/>
    <property type="match status" value="1"/>
</dbReference>
<keyword evidence="5" id="KW-0378">Hydrolase</keyword>
<gene>
    <name evidence="14" type="ORF">GCM10009716_49430</name>
</gene>
<evidence type="ECO:0000313" key="15">
    <source>
        <dbReference type="Proteomes" id="UP001501303"/>
    </source>
</evidence>
<keyword evidence="2" id="KW-0554">One-carbon metabolism</keyword>
<evidence type="ECO:0000256" key="11">
    <source>
        <dbReference type="SAM" id="MobiDB-lite"/>
    </source>
</evidence>
<dbReference type="InterPro" id="IPR000672">
    <property type="entry name" value="THF_DH/CycHdrlase"/>
</dbReference>
<evidence type="ECO:0000256" key="9">
    <source>
        <dbReference type="ARBA" id="ARBA00023167"/>
    </source>
</evidence>
<dbReference type="InterPro" id="IPR036291">
    <property type="entry name" value="NAD(P)-bd_dom_sf"/>
</dbReference>
<dbReference type="Pfam" id="PF00763">
    <property type="entry name" value="THF_DHG_CYH"/>
    <property type="match status" value="1"/>
</dbReference>
<accession>A0ABN2PXN7</accession>
<evidence type="ECO:0000259" key="12">
    <source>
        <dbReference type="Pfam" id="PF00763"/>
    </source>
</evidence>
<keyword evidence="3" id="KW-0028">Amino-acid biosynthesis</keyword>
<evidence type="ECO:0000313" key="14">
    <source>
        <dbReference type="EMBL" id="GAA1937472.1"/>
    </source>
</evidence>
<keyword evidence="9" id="KW-0486">Methionine biosynthesis</keyword>
<evidence type="ECO:0000256" key="8">
    <source>
        <dbReference type="ARBA" id="ARBA00023102"/>
    </source>
</evidence>
<evidence type="ECO:0000256" key="3">
    <source>
        <dbReference type="ARBA" id="ARBA00022605"/>
    </source>
</evidence>
<feature type="domain" description="Tetrahydrofolate dehydrogenase/cyclohydrolase NAD(P)-binding" evidence="13">
    <location>
        <begin position="143"/>
        <end position="276"/>
    </location>
</feature>
<dbReference type="Pfam" id="PF02882">
    <property type="entry name" value="THF_DHG_CYH_C"/>
    <property type="match status" value="1"/>
</dbReference>
<dbReference type="PRINTS" id="PR00085">
    <property type="entry name" value="THFDHDRGNASE"/>
</dbReference>
<dbReference type="RefSeq" id="WP_344267135.1">
    <property type="nucleotide sequence ID" value="NZ_BAAAMJ010000132.1"/>
</dbReference>
<dbReference type="InterPro" id="IPR020630">
    <property type="entry name" value="THF_DH/CycHdrlase_cat_dom"/>
</dbReference>
<organism evidence="14 15">
    <name type="scientific">Streptomyces sodiiphilus</name>
    <dbReference type="NCBI Taxonomy" id="226217"/>
    <lineage>
        <taxon>Bacteria</taxon>
        <taxon>Bacillati</taxon>
        <taxon>Actinomycetota</taxon>
        <taxon>Actinomycetes</taxon>
        <taxon>Kitasatosporales</taxon>
        <taxon>Streptomycetaceae</taxon>
        <taxon>Streptomyces</taxon>
    </lineage>
</organism>
<dbReference type="EMBL" id="BAAAMJ010000132">
    <property type="protein sequence ID" value="GAA1937472.1"/>
    <property type="molecule type" value="Genomic_DNA"/>
</dbReference>
<dbReference type="PANTHER" id="PTHR48099:SF5">
    <property type="entry name" value="C-1-TETRAHYDROFOLATE SYNTHASE, CYTOPLASMIC"/>
    <property type="match status" value="1"/>
</dbReference>
<comment type="caution">
    <text evidence="14">The sequence shown here is derived from an EMBL/GenBank/DDBJ whole genome shotgun (WGS) entry which is preliminary data.</text>
</comment>
<evidence type="ECO:0000256" key="7">
    <source>
        <dbReference type="ARBA" id="ARBA00023002"/>
    </source>
</evidence>
<feature type="compositionally biased region" description="Gly residues" evidence="11">
    <location>
        <begin position="324"/>
        <end position="333"/>
    </location>
</feature>
<proteinExistence type="predicted"/>
<evidence type="ECO:0008006" key="16">
    <source>
        <dbReference type="Google" id="ProtNLM"/>
    </source>
</evidence>
<sequence length="333" mass="35635">MRLPATRRMSGTNLLRSVREDLAPYREILQPSGERVAILRFDAAQDDPPVRRFRMEAARVSAEQKVKAFSWLGLGVDHRRLSPSISAAEFAGLFTTLNADPHTAAIIVQFPPPPRLTPLVQRLAPTKDIDGLLGSRSQQRACATADGIVRLVLPFAGDDPAIAVVGARGFVGRGVVRLLSDRGLSVRGLDVGDDLRAAGQADIVVSATGQPHLLTPDHIRPHHRLVVDSGFMPRVDGSVAGDIHPEAVTIPQHITPVPGGVGPVEMAVLMERIVRQEANPGLVEWTVPPTPYMTRREVAARGSARLALTSPQAALDHSRQLPGPGSGRGGPSL</sequence>
<evidence type="ECO:0000256" key="5">
    <source>
        <dbReference type="ARBA" id="ARBA00022801"/>
    </source>
</evidence>
<comment type="pathway">
    <text evidence="1">One-carbon metabolism; tetrahydrofolate interconversion.</text>
</comment>
<dbReference type="PANTHER" id="PTHR48099">
    <property type="entry name" value="C-1-TETRAHYDROFOLATE SYNTHASE, CYTOPLASMIC-RELATED"/>
    <property type="match status" value="1"/>
</dbReference>
<keyword evidence="7" id="KW-0560">Oxidoreductase</keyword>
<evidence type="ECO:0000256" key="6">
    <source>
        <dbReference type="ARBA" id="ARBA00022857"/>
    </source>
</evidence>
<protein>
    <recommendedName>
        <fullName evidence="16">Methylenetetrahydrofolate dehydrogenase</fullName>
    </recommendedName>
</protein>
<keyword evidence="8" id="KW-0368">Histidine biosynthesis</keyword>
<dbReference type="Gene3D" id="3.40.50.720">
    <property type="entry name" value="NAD(P)-binding Rossmann-like Domain"/>
    <property type="match status" value="1"/>
</dbReference>
<evidence type="ECO:0000256" key="10">
    <source>
        <dbReference type="ARBA" id="ARBA00023268"/>
    </source>
</evidence>
<evidence type="ECO:0000259" key="13">
    <source>
        <dbReference type="Pfam" id="PF02882"/>
    </source>
</evidence>
<dbReference type="InterPro" id="IPR020631">
    <property type="entry name" value="THF_DH/CycHdrlase_NAD-bd_dom"/>
</dbReference>
<reference evidence="14 15" key="1">
    <citation type="journal article" date="2019" name="Int. J. Syst. Evol. Microbiol.">
        <title>The Global Catalogue of Microorganisms (GCM) 10K type strain sequencing project: providing services to taxonomists for standard genome sequencing and annotation.</title>
        <authorList>
            <consortium name="The Broad Institute Genomics Platform"/>
            <consortium name="The Broad Institute Genome Sequencing Center for Infectious Disease"/>
            <person name="Wu L."/>
            <person name="Ma J."/>
        </authorList>
    </citation>
    <scope>NUCLEOTIDE SEQUENCE [LARGE SCALE GENOMIC DNA]</scope>
    <source>
        <strain evidence="14 15">JCM 13581</strain>
    </source>
</reference>
<evidence type="ECO:0000256" key="4">
    <source>
        <dbReference type="ARBA" id="ARBA00022755"/>
    </source>
</evidence>
<keyword evidence="10" id="KW-0511">Multifunctional enzyme</keyword>
<keyword evidence="6" id="KW-0521">NADP</keyword>
<keyword evidence="4" id="KW-0658">Purine biosynthesis</keyword>
<dbReference type="SUPFAM" id="SSF51735">
    <property type="entry name" value="NAD(P)-binding Rossmann-fold domains"/>
    <property type="match status" value="1"/>
</dbReference>
<dbReference type="InterPro" id="IPR046346">
    <property type="entry name" value="Aminoacid_DH-like_N_sf"/>
</dbReference>
<dbReference type="Proteomes" id="UP001501303">
    <property type="component" value="Unassembled WGS sequence"/>
</dbReference>
<evidence type="ECO:0000256" key="2">
    <source>
        <dbReference type="ARBA" id="ARBA00022563"/>
    </source>
</evidence>
<evidence type="ECO:0000256" key="1">
    <source>
        <dbReference type="ARBA" id="ARBA00004777"/>
    </source>
</evidence>